<dbReference type="Pfam" id="PF00241">
    <property type="entry name" value="Cofilin_ADF"/>
    <property type="match status" value="1"/>
</dbReference>
<proteinExistence type="predicted"/>
<feature type="domain" description="ADF-H" evidence="1">
    <location>
        <begin position="41"/>
        <end position="171"/>
    </location>
</feature>
<dbReference type="PROSITE" id="PS51263">
    <property type="entry name" value="ADF_H"/>
    <property type="match status" value="1"/>
</dbReference>
<dbReference type="GO" id="GO:0005737">
    <property type="term" value="C:cytoplasm"/>
    <property type="evidence" value="ECO:0007669"/>
    <property type="project" value="UniProtKB-SubCell"/>
</dbReference>
<evidence type="ECO:0000259" key="1">
    <source>
        <dbReference type="PROSITE" id="PS51263"/>
    </source>
</evidence>
<dbReference type="GO" id="GO:0006271">
    <property type="term" value="P:DNA strand elongation involved in DNA replication"/>
    <property type="evidence" value="ECO:0007669"/>
    <property type="project" value="TreeGrafter"/>
</dbReference>
<dbReference type="SUPFAM" id="SSF55753">
    <property type="entry name" value="Actin depolymerizing proteins"/>
    <property type="match status" value="1"/>
</dbReference>
<organism evidence="2 3">
    <name type="scientific">Limnobacter thiooxidans</name>
    <dbReference type="NCBI Taxonomy" id="131080"/>
    <lineage>
        <taxon>Bacteria</taxon>
        <taxon>Pseudomonadati</taxon>
        <taxon>Pseudomonadota</taxon>
        <taxon>Betaproteobacteria</taxon>
        <taxon>Burkholderiales</taxon>
        <taxon>Burkholderiaceae</taxon>
        <taxon>Limnobacter</taxon>
    </lineage>
</organism>
<dbReference type="AlphaFoldDB" id="A0AA86JCZ4"/>
<accession>A0AA86JCZ4</accession>
<dbReference type="EMBL" id="AP028947">
    <property type="protein sequence ID" value="BET24501.1"/>
    <property type="molecule type" value="Genomic_DNA"/>
</dbReference>
<sequence>MLLLDMLGLLPEGAGRGAVTPTGVELTPMDGGHERSEVCVSSPISLTEDCRDALNHLRQSREINTVILRFDLDGGLTLELEGNLTHDELVTALPADQARLIVHELSFATPEGARRHEMLLALWMPADTEAHEETYTAGYALLKEYLPDVHVHLTARRRDQLEYRRLVALAG</sequence>
<dbReference type="GO" id="GO:0003887">
    <property type="term" value="F:DNA-directed DNA polymerase activity"/>
    <property type="evidence" value="ECO:0007669"/>
    <property type="project" value="UniProtKB-UniRule"/>
</dbReference>
<dbReference type="KEGG" id="lto:RGQ30_00020"/>
<name>A0AA86JCZ4_9BURK</name>
<dbReference type="InterPro" id="IPR029006">
    <property type="entry name" value="ADF-H/Gelsolin-like_dom_sf"/>
</dbReference>
<protein>
    <submittedName>
        <fullName evidence="2">DNA polymerase III subunit beta</fullName>
    </submittedName>
</protein>
<gene>
    <name evidence="2" type="primary">dnaN</name>
    <name evidence="2" type="ORF">RGQ30_00020</name>
</gene>
<reference evidence="2 3" key="1">
    <citation type="submission" date="2023-10" db="EMBL/GenBank/DDBJ databases">
        <title>Complete Genome Sequence of Limnobacter thiooxidans CS-K2T, Isolated from freshwater lake sediments in Bavaria, Germany.</title>
        <authorList>
            <person name="Naruki M."/>
            <person name="Watanabe A."/>
            <person name="Warashina T."/>
            <person name="Morita T."/>
            <person name="Arakawa K."/>
        </authorList>
    </citation>
    <scope>NUCLEOTIDE SEQUENCE [LARGE SCALE GENOMIC DNA]</scope>
    <source>
        <strain evidence="2 3">CS-K2</strain>
    </source>
</reference>
<dbReference type="GO" id="GO:0009360">
    <property type="term" value="C:DNA polymerase III complex"/>
    <property type="evidence" value="ECO:0007669"/>
    <property type="project" value="InterPro"/>
</dbReference>
<evidence type="ECO:0000313" key="3">
    <source>
        <dbReference type="Proteomes" id="UP001329151"/>
    </source>
</evidence>
<dbReference type="Gene3D" id="3.40.20.10">
    <property type="entry name" value="Severin"/>
    <property type="match status" value="1"/>
</dbReference>
<dbReference type="Proteomes" id="UP001329151">
    <property type="component" value="Chromosome"/>
</dbReference>
<keyword evidence="3" id="KW-1185">Reference proteome</keyword>
<evidence type="ECO:0000313" key="2">
    <source>
        <dbReference type="EMBL" id="BET24501.1"/>
    </source>
</evidence>
<dbReference type="InterPro" id="IPR002108">
    <property type="entry name" value="ADF-H"/>
</dbReference>
<dbReference type="GO" id="GO:0008408">
    <property type="term" value="F:3'-5' exonuclease activity"/>
    <property type="evidence" value="ECO:0007669"/>
    <property type="project" value="InterPro"/>
</dbReference>
<dbReference type="GO" id="GO:0003677">
    <property type="term" value="F:DNA binding"/>
    <property type="evidence" value="ECO:0007669"/>
    <property type="project" value="UniProtKB-UniRule"/>
</dbReference>